<name>A6KR30_RAT</name>
<sequence>MVEFPVSSRGEENTIQNPCSITGKCLSQVSCCLSSERQQRSIIMVSPL</sequence>
<evidence type="ECO:0000313" key="1">
    <source>
        <dbReference type="EMBL" id="EDL83688.1"/>
    </source>
</evidence>
<evidence type="ECO:0000313" key="2">
    <source>
        <dbReference type="Proteomes" id="UP000234681"/>
    </source>
</evidence>
<accession>A6KR30</accession>
<proteinExistence type="predicted"/>
<organism evidence="1 2">
    <name type="scientific">Rattus norvegicus</name>
    <name type="common">Rat</name>
    <dbReference type="NCBI Taxonomy" id="10116"/>
    <lineage>
        <taxon>Eukaryota</taxon>
        <taxon>Metazoa</taxon>
        <taxon>Chordata</taxon>
        <taxon>Craniata</taxon>
        <taxon>Vertebrata</taxon>
        <taxon>Euteleostomi</taxon>
        <taxon>Mammalia</taxon>
        <taxon>Eutheria</taxon>
        <taxon>Euarchontoglires</taxon>
        <taxon>Glires</taxon>
        <taxon>Rodentia</taxon>
        <taxon>Myomorpha</taxon>
        <taxon>Muroidea</taxon>
        <taxon>Muridae</taxon>
        <taxon>Murinae</taxon>
        <taxon>Rattus</taxon>
    </lineage>
</organism>
<dbReference type="AlphaFoldDB" id="A6KR30"/>
<reference evidence="2" key="1">
    <citation type="submission" date="2005-09" db="EMBL/GenBank/DDBJ databases">
        <authorList>
            <person name="Mural R.J."/>
            <person name="Li P.W."/>
            <person name="Adams M.D."/>
            <person name="Amanatides P.G."/>
            <person name="Baden-Tillson H."/>
            <person name="Barnstead M."/>
            <person name="Chin S.H."/>
            <person name="Dew I."/>
            <person name="Evans C.A."/>
            <person name="Ferriera S."/>
            <person name="Flanigan M."/>
            <person name="Fosler C."/>
            <person name="Glodek A."/>
            <person name="Gu Z."/>
            <person name="Holt R.A."/>
            <person name="Jennings D."/>
            <person name="Kraft C.L."/>
            <person name="Lu F."/>
            <person name="Nguyen T."/>
            <person name="Nusskern D.R."/>
            <person name="Pfannkoch C.M."/>
            <person name="Sitter C."/>
            <person name="Sutton G.G."/>
            <person name="Venter J.C."/>
            <person name="Wang Z."/>
            <person name="Woodage T."/>
            <person name="Zheng X.H."/>
            <person name="Zhong F."/>
        </authorList>
    </citation>
    <scope>NUCLEOTIDE SEQUENCE [LARGE SCALE GENOMIC DNA]</scope>
    <source>
        <strain>BN</strain>
        <strain evidence="2">Sprague-Dawley</strain>
    </source>
</reference>
<dbReference type="EMBL" id="CH474092">
    <property type="protein sequence ID" value="EDL83688.1"/>
    <property type="molecule type" value="Genomic_DNA"/>
</dbReference>
<gene>
    <name evidence="1" type="ORF">rCG_45050</name>
</gene>
<protein>
    <submittedName>
        <fullName evidence="1">RCG45050</fullName>
    </submittedName>
</protein>
<dbReference type="Proteomes" id="UP000234681">
    <property type="component" value="Chromosome 9"/>
</dbReference>